<dbReference type="EMBL" id="LR796581">
    <property type="protein sequence ID" value="CAB4152536.1"/>
    <property type="molecule type" value="Genomic_DNA"/>
</dbReference>
<sequence>MTGFTKVLEALKSAEVDEASRNRAIGNTAIASFLAACESGFVVEFDDALKLITAICESASFDTGAGALFDWNPLKAEISNMEIAQIQFDETCRAADDSRDYAWEADAASINRENAMVAA</sequence>
<organism evidence="1">
    <name type="scientific">uncultured Caudovirales phage</name>
    <dbReference type="NCBI Taxonomy" id="2100421"/>
    <lineage>
        <taxon>Viruses</taxon>
        <taxon>Duplodnaviria</taxon>
        <taxon>Heunggongvirae</taxon>
        <taxon>Uroviricota</taxon>
        <taxon>Caudoviricetes</taxon>
        <taxon>Peduoviridae</taxon>
        <taxon>Maltschvirus</taxon>
        <taxon>Maltschvirus maltsch</taxon>
    </lineage>
</organism>
<proteinExistence type="predicted"/>
<evidence type="ECO:0000313" key="1">
    <source>
        <dbReference type="EMBL" id="CAB4152536.1"/>
    </source>
</evidence>
<accession>A0A6J5N5C1</accession>
<gene>
    <name evidence="1" type="ORF">UFOVP607_19</name>
</gene>
<name>A0A6J5N5C1_9CAUD</name>
<protein>
    <submittedName>
        <fullName evidence="1">Uncharacterized protein</fullName>
    </submittedName>
</protein>
<reference evidence="1" key="1">
    <citation type="submission" date="2020-04" db="EMBL/GenBank/DDBJ databases">
        <authorList>
            <person name="Chiriac C."/>
            <person name="Salcher M."/>
            <person name="Ghai R."/>
            <person name="Kavagutti S V."/>
        </authorList>
    </citation>
    <scope>NUCLEOTIDE SEQUENCE</scope>
</reference>